<comment type="caution">
    <text evidence="4">The sequence shown here is derived from an EMBL/GenBank/DDBJ whole genome shotgun (WGS) entry which is preliminary data.</text>
</comment>
<feature type="chain" id="PRO_5040745614" evidence="3">
    <location>
        <begin position="24"/>
        <end position="356"/>
    </location>
</feature>
<feature type="signal peptide" evidence="3">
    <location>
        <begin position="1"/>
        <end position="23"/>
    </location>
</feature>
<dbReference type="CDD" id="cd01846">
    <property type="entry name" value="fatty_acyltransferase_like"/>
    <property type="match status" value="1"/>
</dbReference>
<keyword evidence="1" id="KW-0378">Hydrolase</keyword>
<dbReference type="InterPro" id="IPR051058">
    <property type="entry name" value="GDSL_Est/Lipase"/>
</dbReference>
<organism evidence="4 5">
    <name type="scientific">Coemansia javaensis</name>
    <dbReference type="NCBI Taxonomy" id="2761396"/>
    <lineage>
        <taxon>Eukaryota</taxon>
        <taxon>Fungi</taxon>
        <taxon>Fungi incertae sedis</taxon>
        <taxon>Zoopagomycota</taxon>
        <taxon>Kickxellomycotina</taxon>
        <taxon>Kickxellomycetes</taxon>
        <taxon>Kickxellales</taxon>
        <taxon>Kickxellaceae</taxon>
        <taxon>Coemansia</taxon>
    </lineage>
</organism>
<dbReference type="PANTHER" id="PTHR45648">
    <property type="entry name" value="GDSL LIPASE/ACYLHYDROLASE FAMILY PROTEIN (AFU_ORTHOLOGUE AFUA_4G14700)"/>
    <property type="match status" value="1"/>
</dbReference>
<dbReference type="Pfam" id="PF00657">
    <property type="entry name" value="Lipase_GDSL"/>
    <property type="match status" value="1"/>
</dbReference>
<dbReference type="PROSITE" id="PS51257">
    <property type="entry name" value="PROKAR_LIPOPROTEIN"/>
    <property type="match status" value="1"/>
</dbReference>
<dbReference type="InterPro" id="IPR036514">
    <property type="entry name" value="SGNH_hydro_sf"/>
</dbReference>
<accession>A0A9W8H7Q4</accession>
<dbReference type="InterPro" id="IPR001087">
    <property type="entry name" value="GDSL"/>
</dbReference>
<feature type="compositionally biased region" description="Pro residues" evidence="2">
    <location>
        <begin position="344"/>
        <end position="356"/>
    </location>
</feature>
<dbReference type="PANTHER" id="PTHR45648:SF22">
    <property type="entry name" value="GDSL LIPASE_ACYLHYDROLASE FAMILY PROTEIN (AFU_ORTHOLOGUE AFUA_4G14700)"/>
    <property type="match status" value="1"/>
</dbReference>
<keyword evidence="5" id="KW-1185">Reference proteome</keyword>
<keyword evidence="3" id="KW-0732">Signal</keyword>
<dbReference type="Gene3D" id="3.40.50.1110">
    <property type="entry name" value="SGNH hydrolase"/>
    <property type="match status" value="1"/>
</dbReference>
<evidence type="ECO:0000256" key="2">
    <source>
        <dbReference type="SAM" id="MobiDB-lite"/>
    </source>
</evidence>
<evidence type="ECO:0000256" key="1">
    <source>
        <dbReference type="ARBA" id="ARBA00022801"/>
    </source>
</evidence>
<dbReference type="AlphaFoldDB" id="A0A9W8H7Q4"/>
<dbReference type="SUPFAM" id="SSF52266">
    <property type="entry name" value="SGNH hydrolase"/>
    <property type="match status" value="1"/>
</dbReference>
<feature type="region of interest" description="Disordered" evidence="2">
    <location>
        <begin position="331"/>
        <end position="356"/>
    </location>
</feature>
<dbReference type="EMBL" id="JANBUL010000275">
    <property type="protein sequence ID" value="KAJ2777690.1"/>
    <property type="molecule type" value="Genomic_DNA"/>
</dbReference>
<reference evidence="4" key="1">
    <citation type="submission" date="2022-07" db="EMBL/GenBank/DDBJ databases">
        <title>Phylogenomic reconstructions and comparative analyses of Kickxellomycotina fungi.</title>
        <authorList>
            <person name="Reynolds N.K."/>
            <person name="Stajich J.E."/>
            <person name="Barry K."/>
            <person name="Grigoriev I.V."/>
            <person name="Crous P."/>
            <person name="Smith M.E."/>
        </authorList>
    </citation>
    <scope>NUCLEOTIDE SEQUENCE</scope>
    <source>
        <strain evidence="4">NBRC 105414</strain>
    </source>
</reference>
<feature type="compositionally biased region" description="Low complexity" evidence="2">
    <location>
        <begin position="331"/>
        <end position="343"/>
    </location>
</feature>
<evidence type="ECO:0000256" key="3">
    <source>
        <dbReference type="SAM" id="SignalP"/>
    </source>
</evidence>
<name>A0A9W8H7Q4_9FUNG</name>
<evidence type="ECO:0000313" key="4">
    <source>
        <dbReference type="EMBL" id="KAJ2777690.1"/>
    </source>
</evidence>
<evidence type="ECO:0000313" key="5">
    <source>
        <dbReference type="Proteomes" id="UP001140217"/>
    </source>
</evidence>
<dbReference type="Proteomes" id="UP001140217">
    <property type="component" value="Unassembled WGS sequence"/>
</dbReference>
<proteinExistence type="predicted"/>
<dbReference type="GO" id="GO:0016788">
    <property type="term" value="F:hydrolase activity, acting on ester bonds"/>
    <property type="evidence" value="ECO:0007669"/>
    <property type="project" value="InterPro"/>
</dbReference>
<dbReference type="OrthoDB" id="1600564at2759"/>
<gene>
    <name evidence="4" type="ORF">H4R18_005027</name>
</gene>
<protein>
    <submittedName>
        <fullName evidence="4">Uncharacterized protein</fullName>
    </submittedName>
</protein>
<sequence length="356" mass="36745">MAIGLRTLAACAGALACASMTAAAPVADRPNLIIFGNSLSDTGNTAALTNTTAYWKGRFSNSYVWNEYAARLLDMNLNNNAFGGATSNNDISPGTSSGVKVPSFHDQVSVWLKVNPTATQFHLNNDVIEIEVGGNDLLNSAAALMSGAVPPVDFAARVAASIASDVDTLAKAGYKNILVWNLPAADLSPNAISTGTSAIIKPLVDLVNTAIAKAVGMIVQKHGAAASGIHVLDLNALTRLVLQPAGMQALGLTDAVDACYTKNAAGAASVCNNPDQHAFYDSIHPASRVHYLWGAVAAILTRNPAATIDLGTVVSLAKKFDIAQSNNQNNIIAGNVPPSSTPTNPVPTPSPAPKCH</sequence>